<dbReference type="GO" id="GO:0005524">
    <property type="term" value="F:ATP binding"/>
    <property type="evidence" value="ECO:0007669"/>
    <property type="project" value="UniProtKB-UniRule"/>
</dbReference>
<evidence type="ECO:0000256" key="2">
    <source>
        <dbReference type="ARBA" id="ARBA00002357"/>
    </source>
</evidence>
<evidence type="ECO:0000313" key="15">
    <source>
        <dbReference type="Proteomes" id="UP000002420"/>
    </source>
</evidence>
<dbReference type="InterPro" id="IPR009001">
    <property type="entry name" value="Transl_elong_EF1A/Init_IF2_C"/>
</dbReference>
<feature type="active site" description="Phosphoserine intermediate" evidence="12">
    <location>
        <position position="548"/>
    </location>
</feature>
<comment type="catalytic activity">
    <reaction evidence="1 12">
        <text>adenosine 5'-phosphosulfate + ATP = 3'-phosphoadenylyl sulfate + ADP + H(+)</text>
        <dbReference type="Rhea" id="RHEA:24152"/>
        <dbReference type="ChEBI" id="CHEBI:15378"/>
        <dbReference type="ChEBI" id="CHEBI:30616"/>
        <dbReference type="ChEBI" id="CHEBI:58243"/>
        <dbReference type="ChEBI" id="CHEBI:58339"/>
        <dbReference type="ChEBI" id="CHEBI:456216"/>
        <dbReference type="EC" id="2.7.1.25"/>
    </reaction>
</comment>
<dbReference type="PRINTS" id="PR00315">
    <property type="entry name" value="ELONGATNFCT"/>
</dbReference>
<dbReference type="KEGG" id="glo:Glov_1068"/>
<dbReference type="SUPFAM" id="SSF50465">
    <property type="entry name" value="EF-Tu/eEF-1alpha/eIF2-gamma C-terminal domain"/>
    <property type="match status" value="1"/>
</dbReference>
<dbReference type="GO" id="GO:0003924">
    <property type="term" value="F:GTPase activity"/>
    <property type="evidence" value="ECO:0007669"/>
    <property type="project" value="InterPro"/>
</dbReference>
<dbReference type="NCBIfam" id="NF004035">
    <property type="entry name" value="PRK05506.1"/>
    <property type="match status" value="1"/>
</dbReference>
<dbReference type="InterPro" id="IPR031157">
    <property type="entry name" value="G_TR_CS"/>
</dbReference>
<accession>B3E667</accession>
<dbReference type="RefSeq" id="WP_012469141.1">
    <property type="nucleotide sequence ID" value="NC_010814.1"/>
</dbReference>
<dbReference type="STRING" id="398767.Glov_1068"/>
<dbReference type="NCBIfam" id="NF003013">
    <property type="entry name" value="PRK03846.1"/>
    <property type="match status" value="1"/>
</dbReference>
<dbReference type="AlphaFoldDB" id="B3E667"/>
<keyword evidence="6 14" id="KW-0548">Nucleotidyltransferase</keyword>
<evidence type="ECO:0000256" key="3">
    <source>
        <dbReference type="ARBA" id="ARBA00005438"/>
    </source>
</evidence>
<dbReference type="GO" id="GO:0005525">
    <property type="term" value="F:GTP binding"/>
    <property type="evidence" value="ECO:0007669"/>
    <property type="project" value="UniProtKB-KW"/>
</dbReference>
<dbReference type="Gene3D" id="3.40.50.300">
    <property type="entry name" value="P-loop containing nucleotide triphosphate hydrolases"/>
    <property type="match status" value="2"/>
</dbReference>
<dbReference type="GO" id="GO:0070814">
    <property type="term" value="P:hydrogen sulfide biosynthetic process"/>
    <property type="evidence" value="ECO:0007669"/>
    <property type="project" value="UniProtKB-UniRule"/>
</dbReference>
<keyword evidence="7 12" id="KW-0547">Nucleotide-binding</keyword>
<dbReference type="Proteomes" id="UP000002420">
    <property type="component" value="Chromosome"/>
</dbReference>
<feature type="domain" description="Tr-type G" evidence="13">
    <location>
        <begin position="5"/>
        <end position="225"/>
    </location>
</feature>
<evidence type="ECO:0000256" key="11">
    <source>
        <dbReference type="ARBA" id="ARBA00049370"/>
    </source>
</evidence>
<comment type="catalytic activity">
    <reaction evidence="11">
        <text>sulfate + ATP + H(+) = adenosine 5'-phosphosulfate + diphosphate</text>
        <dbReference type="Rhea" id="RHEA:18133"/>
        <dbReference type="ChEBI" id="CHEBI:15378"/>
        <dbReference type="ChEBI" id="CHEBI:16189"/>
        <dbReference type="ChEBI" id="CHEBI:30616"/>
        <dbReference type="ChEBI" id="CHEBI:33019"/>
        <dbReference type="ChEBI" id="CHEBI:58243"/>
        <dbReference type="EC" id="2.7.7.4"/>
    </reaction>
</comment>
<evidence type="ECO:0000256" key="6">
    <source>
        <dbReference type="ARBA" id="ARBA00022695"/>
    </source>
</evidence>
<organism evidence="14 15">
    <name type="scientific">Trichlorobacter lovleyi (strain ATCC BAA-1151 / DSM 17278 / SZ)</name>
    <name type="common">Geobacter lovleyi</name>
    <dbReference type="NCBI Taxonomy" id="398767"/>
    <lineage>
        <taxon>Bacteria</taxon>
        <taxon>Pseudomonadati</taxon>
        <taxon>Thermodesulfobacteriota</taxon>
        <taxon>Desulfuromonadia</taxon>
        <taxon>Geobacterales</taxon>
        <taxon>Geobacteraceae</taxon>
        <taxon>Trichlorobacter</taxon>
    </lineage>
</organism>
<dbReference type="HAMAP" id="MF_00065">
    <property type="entry name" value="Adenylyl_sulf_kinase"/>
    <property type="match status" value="1"/>
</dbReference>
<proteinExistence type="inferred from homology"/>
<feature type="binding site" evidence="12">
    <location>
        <begin position="474"/>
        <end position="481"/>
    </location>
    <ligand>
        <name>ATP</name>
        <dbReference type="ChEBI" id="CHEBI:30616"/>
    </ligand>
</feature>
<comment type="similarity">
    <text evidence="4">In the N-terminal section; belongs to the TRAFAC class translation factor GTPase superfamily. Classic translation factor GTPase family. CysN/NodQ subfamily.</text>
</comment>
<dbReference type="GO" id="GO:0004781">
    <property type="term" value="F:sulfate adenylyltransferase (ATP) activity"/>
    <property type="evidence" value="ECO:0007669"/>
    <property type="project" value="UniProtKB-EC"/>
</dbReference>
<dbReference type="InterPro" id="IPR011779">
    <property type="entry name" value="SO4_adenylTrfase_lsu"/>
</dbReference>
<keyword evidence="8 12" id="KW-0067">ATP-binding</keyword>
<comment type="similarity">
    <text evidence="12">Belongs to the APS kinase family.</text>
</comment>
<dbReference type="UniPathway" id="UPA00140">
    <property type="reaction ID" value="UER00205"/>
</dbReference>
<dbReference type="SUPFAM" id="SSF52540">
    <property type="entry name" value="P-loop containing nucleoside triphosphate hydrolases"/>
    <property type="match status" value="2"/>
</dbReference>
<dbReference type="CDD" id="cd02027">
    <property type="entry name" value="APSK"/>
    <property type="match status" value="1"/>
</dbReference>
<keyword evidence="9" id="KW-0342">GTP-binding</keyword>
<evidence type="ECO:0000256" key="7">
    <source>
        <dbReference type="ARBA" id="ARBA00022741"/>
    </source>
</evidence>
<name>B3E667_TRIL1</name>
<dbReference type="GO" id="GO:0000103">
    <property type="term" value="P:sulfate assimilation"/>
    <property type="evidence" value="ECO:0007669"/>
    <property type="project" value="UniProtKB-UniRule"/>
</dbReference>
<evidence type="ECO:0000259" key="13">
    <source>
        <dbReference type="PROSITE" id="PS51722"/>
    </source>
</evidence>
<dbReference type="PROSITE" id="PS00301">
    <property type="entry name" value="G_TR_1"/>
    <property type="match status" value="1"/>
</dbReference>
<dbReference type="HOGENOM" id="CLU_007265_5_3_7"/>
<gene>
    <name evidence="12" type="primary">cysC</name>
    <name evidence="14" type="ordered locus">Glov_1068</name>
</gene>
<comment type="function">
    <text evidence="2">APS kinase catalyzes the synthesis of activated sulfate.</text>
</comment>
<dbReference type="PANTHER" id="PTHR23115">
    <property type="entry name" value="TRANSLATION FACTOR"/>
    <property type="match status" value="1"/>
</dbReference>
<evidence type="ECO:0000256" key="12">
    <source>
        <dbReference type="HAMAP-Rule" id="MF_00065"/>
    </source>
</evidence>
<evidence type="ECO:0000313" key="14">
    <source>
        <dbReference type="EMBL" id="ACD94791.1"/>
    </source>
</evidence>
<dbReference type="Pfam" id="PF01583">
    <property type="entry name" value="APS_kinase"/>
    <property type="match status" value="1"/>
</dbReference>
<evidence type="ECO:0000256" key="9">
    <source>
        <dbReference type="ARBA" id="ARBA00023134"/>
    </source>
</evidence>
<evidence type="ECO:0000256" key="4">
    <source>
        <dbReference type="ARBA" id="ARBA00007237"/>
    </source>
</evidence>
<sequence>MKTADAVLRILACGSVDDGKSTLIGHLLFLTGNLTEDQLEVLHDESARLGRSGAAPDYSLLLDGLLDERQQGITIDVAHRYLATGGRKYILADAPGHEQYTRNMATAASRCDAAILLLDATTGFLPQTRRHALICALFGIRQLLLVVNKMDLTGWSRERFLEISEHCRQLTDDLRLFGVCPEQPVVVPVSALAGDNLTARSPHTPWYDGPTVLDWLQSVPCADLRRDNGARLPVQYVLHAGQQGADSRQGLPELLRGSGSDVFRGYCGHLSGGPLQQGERVAILPSGVETSVQQIWSGFRLIEKAEPGQEIALTLAGEQDVARGDCIVPAGNRPEQADRFKVRVVCLDTQALLPARRYRFRSACGTVTAEITRIRNRIGLASYQRLAADRLEMNDVGEVELQLSRQLPFDPYDRNSQTGSFVLIDQGSHASVACGMILHPLRRAANIHRHRETVAPAERALLKAQSPCVIWLTGLSGSGKSSIANALERLLVDQGCHTMLLDGDNLRHGLNRDLGFTEPDRIENIRRIGEVAKLMTEAGLIVITAFISPYRSDRDMVRQMFAEGDFFEVHVATPLAVCEQRDPKGLYRLARSGVIPNFTGINSPYEEPLQAELVLAAGASQTADDAMAIVGMLRRCGKLQPATDQAVPVGGV</sequence>
<dbReference type="eggNOG" id="COG2895">
    <property type="taxonomic scope" value="Bacteria"/>
</dbReference>
<reference evidence="14 15" key="1">
    <citation type="submission" date="2008-05" db="EMBL/GenBank/DDBJ databases">
        <title>Complete sequence of chromosome of Geobacter lovleyi SZ.</title>
        <authorList>
            <consortium name="US DOE Joint Genome Institute"/>
            <person name="Lucas S."/>
            <person name="Copeland A."/>
            <person name="Lapidus A."/>
            <person name="Glavina del Rio T."/>
            <person name="Dalin E."/>
            <person name="Tice H."/>
            <person name="Bruce D."/>
            <person name="Goodwin L."/>
            <person name="Pitluck S."/>
            <person name="Chertkov O."/>
            <person name="Meincke L."/>
            <person name="Brettin T."/>
            <person name="Detter J.C."/>
            <person name="Han C."/>
            <person name="Tapia R."/>
            <person name="Kuske C.R."/>
            <person name="Schmutz J."/>
            <person name="Larimer F."/>
            <person name="Land M."/>
            <person name="Hauser L."/>
            <person name="Kyrpides N."/>
            <person name="Mikhailova N."/>
            <person name="Sung Y."/>
            <person name="Fletcher K.E."/>
            <person name="Ritalahti K.M."/>
            <person name="Loeffler F.E."/>
            <person name="Richardson P."/>
        </authorList>
    </citation>
    <scope>NUCLEOTIDE SEQUENCE [LARGE SCALE GENOMIC DNA]</scope>
    <source>
        <strain evidence="15">ATCC BAA-1151 / DSM 17278 / SZ</strain>
    </source>
</reference>
<dbReference type="EMBL" id="CP001089">
    <property type="protein sequence ID" value="ACD94791.1"/>
    <property type="molecule type" value="Genomic_DNA"/>
</dbReference>
<comment type="pathway">
    <text evidence="12">Sulfur metabolism; hydrogen sulfide biosynthesis; sulfite from sulfate: step 2/3.</text>
</comment>
<evidence type="ECO:0000256" key="10">
    <source>
        <dbReference type="ARBA" id="ARBA00023268"/>
    </source>
</evidence>
<dbReference type="InterPro" id="IPR059117">
    <property type="entry name" value="APS_kinase_dom"/>
</dbReference>
<dbReference type="EC" id="2.7.1.25" evidence="12"/>
<dbReference type="NCBIfam" id="TIGR02034">
    <property type="entry name" value="CysN"/>
    <property type="match status" value="1"/>
</dbReference>
<dbReference type="InterPro" id="IPR027417">
    <property type="entry name" value="P-loop_NTPase"/>
</dbReference>
<keyword evidence="10" id="KW-0511">Multifunctional enzyme</keyword>
<dbReference type="InterPro" id="IPR050100">
    <property type="entry name" value="TRAFAC_GTPase_members"/>
</dbReference>
<dbReference type="InterPro" id="IPR000795">
    <property type="entry name" value="T_Tr_GTP-bd_dom"/>
</dbReference>
<keyword evidence="5 12" id="KW-0808">Transferase</keyword>
<dbReference type="InterPro" id="IPR002891">
    <property type="entry name" value="APS"/>
</dbReference>
<dbReference type="OrthoDB" id="9804504at2"/>
<dbReference type="eggNOG" id="COG0529">
    <property type="taxonomic scope" value="Bacteria"/>
</dbReference>
<dbReference type="SUPFAM" id="SSF50447">
    <property type="entry name" value="Translation proteins"/>
    <property type="match status" value="1"/>
</dbReference>
<dbReference type="Gene3D" id="2.40.30.10">
    <property type="entry name" value="Translation factors"/>
    <property type="match status" value="2"/>
</dbReference>
<comment type="similarity">
    <text evidence="3">In the C-terminal section; belongs to the APS kinase family.</text>
</comment>
<dbReference type="PROSITE" id="PS51722">
    <property type="entry name" value="G_TR_2"/>
    <property type="match status" value="1"/>
</dbReference>
<dbReference type="Pfam" id="PF00009">
    <property type="entry name" value="GTP_EFTU"/>
    <property type="match status" value="1"/>
</dbReference>
<dbReference type="GO" id="GO:0004020">
    <property type="term" value="F:adenylylsulfate kinase activity"/>
    <property type="evidence" value="ECO:0007669"/>
    <property type="project" value="UniProtKB-UniRule"/>
</dbReference>
<dbReference type="InterPro" id="IPR044139">
    <property type="entry name" value="CysN_NoDQ_III"/>
</dbReference>
<keyword evidence="12" id="KW-0597">Phosphoprotein</keyword>
<evidence type="ECO:0000256" key="1">
    <source>
        <dbReference type="ARBA" id="ARBA00001823"/>
    </source>
</evidence>
<evidence type="ECO:0000256" key="5">
    <source>
        <dbReference type="ARBA" id="ARBA00022679"/>
    </source>
</evidence>
<protein>
    <recommendedName>
        <fullName evidence="12">Adenylyl-sulfate kinase</fullName>
        <ecNumber evidence="12">2.7.1.25</ecNumber>
    </recommendedName>
    <alternativeName>
        <fullName evidence="12">APS kinase</fullName>
    </alternativeName>
    <alternativeName>
        <fullName evidence="12">ATP adenosine-5'-phosphosulfate 3'-phosphotransferase</fullName>
    </alternativeName>
    <alternativeName>
        <fullName evidence="12">Adenosine-5'-phosphosulfate kinase</fullName>
    </alternativeName>
</protein>
<evidence type="ECO:0000256" key="8">
    <source>
        <dbReference type="ARBA" id="ARBA00022840"/>
    </source>
</evidence>
<keyword evidence="12" id="KW-0418">Kinase</keyword>
<comment type="function">
    <text evidence="12">Catalyzes the synthesis of activated sulfate.</text>
</comment>
<dbReference type="NCBIfam" id="TIGR00455">
    <property type="entry name" value="apsK"/>
    <property type="match status" value="1"/>
</dbReference>
<keyword evidence="15" id="KW-1185">Reference proteome</keyword>
<dbReference type="CDD" id="cd04095">
    <property type="entry name" value="CysN_NoDQ_III"/>
    <property type="match status" value="1"/>
</dbReference>
<dbReference type="InterPro" id="IPR009000">
    <property type="entry name" value="Transl_B-barrel_sf"/>
</dbReference>
<dbReference type="Pfam" id="PF22594">
    <property type="entry name" value="GTP-eEF1A_C"/>
    <property type="match status" value="1"/>
</dbReference>
<dbReference type="InterPro" id="IPR054696">
    <property type="entry name" value="GTP-eEF1A_C"/>
</dbReference>